<feature type="transmembrane region" description="Helical" evidence="1">
    <location>
        <begin position="59"/>
        <end position="86"/>
    </location>
</feature>
<keyword evidence="1" id="KW-0812">Transmembrane</keyword>
<protein>
    <recommendedName>
        <fullName evidence="4">DUF4408 domain-containing protein</fullName>
    </recommendedName>
</protein>
<reference evidence="2 3" key="1">
    <citation type="journal article" date="2019" name="Genome Biol. Evol.">
        <title>The Rhododendron genome and chromosomal organization provide insight into shared whole-genome duplications across the heath family (Ericaceae).</title>
        <authorList>
            <person name="Soza V.L."/>
            <person name="Lindsley D."/>
            <person name="Waalkes A."/>
            <person name="Ramage E."/>
            <person name="Patwardhan R.P."/>
            <person name="Burton J.N."/>
            <person name="Adey A."/>
            <person name="Kumar A."/>
            <person name="Qiu R."/>
            <person name="Shendure J."/>
            <person name="Hall B."/>
        </authorList>
    </citation>
    <scope>NUCLEOTIDE SEQUENCE [LARGE SCALE GENOMIC DNA]</scope>
    <source>
        <strain evidence="2">RSF 1966-606</strain>
    </source>
</reference>
<dbReference type="OrthoDB" id="1916829at2759"/>
<evidence type="ECO:0008006" key="4">
    <source>
        <dbReference type="Google" id="ProtNLM"/>
    </source>
</evidence>
<evidence type="ECO:0000256" key="1">
    <source>
        <dbReference type="SAM" id="Phobius"/>
    </source>
</evidence>
<organism evidence="2 3">
    <name type="scientific">Rhododendron williamsianum</name>
    <dbReference type="NCBI Taxonomy" id="262921"/>
    <lineage>
        <taxon>Eukaryota</taxon>
        <taxon>Viridiplantae</taxon>
        <taxon>Streptophyta</taxon>
        <taxon>Embryophyta</taxon>
        <taxon>Tracheophyta</taxon>
        <taxon>Spermatophyta</taxon>
        <taxon>Magnoliopsida</taxon>
        <taxon>eudicotyledons</taxon>
        <taxon>Gunneridae</taxon>
        <taxon>Pentapetalae</taxon>
        <taxon>asterids</taxon>
        <taxon>Ericales</taxon>
        <taxon>Ericaceae</taxon>
        <taxon>Ericoideae</taxon>
        <taxon>Rhodoreae</taxon>
        <taxon>Rhododendron</taxon>
    </lineage>
</organism>
<evidence type="ECO:0000313" key="3">
    <source>
        <dbReference type="Proteomes" id="UP000428333"/>
    </source>
</evidence>
<comment type="caution">
    <text evidence="2">The sequence shown here is derived from an EMBL/GenBank/DDBJ whole genome shotgun (WGS) entry which is preliminary data.</text>
</comment>
<dbReference type="Proteomes" id="UP000428333">
    <property type="component" value="Linkage Group LG01"/>
</dbReference>
<sequence>MDTLDFDKVKAEKARALLMFHRLRTIAKLFRLVEILSALLLISWISPRLPLAVKISGEYLRRLIAVILSPLFVFLISNAIVITLLVKSGRTPAVNNAETDLYEEFIKTSHHGPGNPPPVPEPEAIVYDDKEIIISEVISVDPKRNEVAIDDVRVSDFKIFERSKSEKLTRRSWEKPCGKLRRSETEKCRRVVDSGEDPAGVVEELSNEEFQRTIEEFIAKQVKFHKEEKLAIVAPVVKPNQGIE</sequence>
<dbReference type="PANTHER" id="PTHR33640">
    <property type="entry name" value="TRANSMEMBRANE PROTEIN"/>
    <property type="match status" value="1"/>
</dbReference>
<dbReference type="EMBL" id="QEFC01000066">
    <property type="protein sequence ID" value="KAE9466996.1"/>
    <property type="molecule type" value="Genomic_DNA"/>
</dbReference>
<keyword evidence="1" id="KW-1133">Transmembrane helix</keyword>
<accession>A0A6A4M144</accession>
<keyword evidence="3" id="KW-1185">Reference proteome</keyword>
<keyword evidence="1" id="KW-0472">Membrane</keyword>
<feature type="non-terminal residue" evidence="2">
    <location>
        <position position="1"/>
    </location>
</feature>
<dbReference type="AlphaFoldDB" id="A0A6A4M144"/>
<proteinExistence type="predicted"/>
<feature type="transmembrane region" description="Helical" evidence="1">
    <location>
        <begin position="29"/>
        <end position="47"/>
    </location>
</feature>
<gene>
    <name evidence="2" type="ORF">C3L33_01090</name>
</gene>
<evidence type="ECO:0000313" key="2">
    <source>
        <dbReference type="EMBL" id="KAE9466996.1"/>
    </source>
</evidence>
<name>A0A6A4M144_9ERIC</name>
<dbReference type="PANTHER" id="PTHR33640:SF3">
    <property type="entry name" value="DUF4408 DOMAIN-CONTAINING PROTEIN"/>
    <property type="match status" value="1"/>
</dbReference>